<feature type="domain" description="Protein kinase" evidence="1">
    <location>
        <begin position="1"/>
        <end position="88"/>
    </location>
</feature>
<dbReference type="EMBL" id="JAFEMO010000062">
    <property type="protein sequence ID" value="KAH7529524.1"/>
    <property type="molecule type" value="Genomic_DNA"/>
</dbReference>
<proteinExistence type="predicted"/>
<protein>
    <recommendedName>
        <fullName evidence="1">Protein kinase domain-containing protein</fullName>
    </recommendedName>
</protein>
<dbReference type="SUPFAM" id="SSF56112">
    <property type="entry name" value="Protein kinase-like (PK-like)"/>
    <property type="match status" value="1"/>
</dbReference>
<evidence type="ECO:0000313" key="2">
    <source>
        <dbReference type="EMBL" id="KAH7529524.1"/>
    </source>
</evidence>
<name>A0ABQ8H028_9ROSI</name>
<dbReference type="Gene3D" id="1.10.510.10">
    <property type="entry name" value="Transferase(Phosphotransferase) domain 1"/>
    <property type="match status" value="1"/>
</dbReference>
<accession>A0ABQ8H028</accession>
<dbReference type="Proteomes" id="UP000827721">
    <property type="component" value="Unassembled WGS sequence"/>
</dbReference>
<comment type="caution">
    <text evidence="2">The sequence shown here is derived from an EMBL/GenBank/DDBJ whole genome shotgun (WGS) entry which is preliminary data.</text>
</comment>
<gene>
    <name evidence="2" type="ORF">JRO89_XSUnG0035500</name>
</gene>
<dbReference type="PANTHER" id="PTHR45621">
    <property type="entry name" value="OS01G0588500 PROTEIN-RELATED"/>
    <property type="match status" value="1"/>
</dbReference>
<sequence length="88" mass="9854">MSSNRYLGIYGLARGLAYIHTLEKQIIYRDFKSSSILLDAVGILSRYLPDCKPKFSDFSLAELGHSGDKTHVTTRQMGTFGYAAPEYT</sequence>
<dbReference type="PROSITE" id="PS50011">
    <property type="entry name" value="PROTEIN_KINASE_DOM"/>
    <property type="match status" value="1"/>
</dbReference>
<organism evidence="2 3">
    <name type="scientific">Xanthoceras sorbifolium</name>
    <dbReference type="NCBI Taxonomy" id="99658"/>
    <lineage>
        <taxon>Eukaryota</taxon>
        <taxon>Viridiplantae</taxon>
        <taxon>Streptophyta</taxon>
        <taxon>Embryophyta</taxon>
        <taxon>Tracheophyta</taxon>
        <taxon>Spermatophyta</taxon>
        <taxon>Magnoliopsida</taxon>
        <taxon>eudicotyledons</taxon>
        <taxon>Gunneridae</taxon>
        <taxon>Pentapetalae</taxon>
        <taxon>rosids</taxon>
        <taxon>malvids</taxon>
        <taxon>Sapindales</taxon>
        <taxon>Sapindaceae</taxon>
        <taxon>Xanthoceroideae</taxon>
        <taxon>Xanthoceras</taxon>
    </lineage>
</organism>
<dbReference type="Pfam" id="PF00069">
    <property type="entry name" value="Pkinase"/>
    <property type="match status" value="1"/>
</dbReference>
<reference evidence="2 3" key="1">
    <citation type="submission" date="2021-02" db="EMBL/GenBank/DDBJ databases">
        <title>Plant Genome Project.</title>
        <authorList>
            <person name="Zhang R.-G."/>
        </authorList>
    </citation>
    <scope>NUCLEOTIDE SEQUENCE [LARGE SCALE GENOMIC DNA]</scope>
    <source>
        <tissue evidence="2">Leaves</tissue>
    </source>
</reference>
<evidence type="ECO:0000313" key="3">
    <source>
        <dbReference type="Proteomes" id="UP000827721"/>
    </source>
</evidence>
<dbReference type="InterPro" id="IPR000719">
    <property type="entry name" value="Prot_kinase_dom"/>
</dbReference>
<dbReference type="InterPro" id="IPR050823">
    <property type="entry name" value="Plant_Ser_Thr_Prot_Kinase"/>
</dbReference>
<keyword evidence="3" id="KW-1185">Reference proteome</keyword>
<dbReference type="InterPro" id="IPR011009">
    <property type="entry name" value="Kinase-like_dom_sf"/>
</dbReference>
<evidence type="ECO:0000259" key="1">
    <source>
        <dbReference type="PROSITE" id="PS50011"/>
    </source>
</evidence>